<dbReference type="EMBL" id="JARK01001426">
    <property type="protein sequence ID" value="EYC03966.1"/>
    <property type="molecule type" value="Genomic_DNA"/>
</dbReference>
<accession>A0A016TMQ0</accession>
<organism evidence="2 3">
    <name type="scientific">Ancylostoma ceylanicum</name>
    <dbReference type="NCBI Taxonomy" id="53326"/>
    <lineage>
        <taxon>Eukaryota</taxon>
        <taxon>Metazoa</taxon>
        <taxon>Ecdysozoa</taxon>
        <taxon>Nematoda</taxon>
        <taxon>Chromadorea</taxon>
        <taxon>Rhabditida</taxon>
        <taxon>Rhabditina</taxon>
        <taxon>Rhabditomorpha</taxon>
        <taxon>Strongyloidea</taxon>
        <taxon>Ancylostomatidae</taxon>
        <taxon>Ancylostomatinae</taxon>
        <taxon>Ancylostoma</taxon>
    </lineage>
</organism>
<reference evidence="3" key="1">
    <citation type="journal article" date="2015" name="Nat. Genet.">
        <title>The genome and transcriptome of the zoonotic hookworm Ancylostoma ceylanicum identify infection-specific gene families.</title>
        <authorList>
            <person name="Schwarz E.M."/>
            <person name="Hu Y."/>
            <person name="Antoshechkin I."/>
            <person name="Miller M.M."/>
            <person name="Sternberg P.W."/>
            <person name="Aroian R.V."/>
        </authorList>
    </citation>
    <scope>NUCLEOTIDE SEQUENCE</scope>
    <source>
        <strain evidence="3">HY135</strain>
    </source>
</reference>
<name>A0A016TMQ0_9BILA</name>
<proteinExistence type="predicted"/>
<comment type="caution">
    <text evidence="2">The sequence shown here is derived from an EMBL/GenBank/DDBJ whole genome shotgun (WGS) entry which is preliminary data.</text>
</comment>
<dbReference type="Proteomes" id="UP000024635">
    <property type="component" value="Unassembled WGS sequence"/>
</dbReference>
<dbReference type="OrthoDB" id="6380094at2759"/>
<protein>
    <submittedName>
        <fullName evidence="2">Uncharacterized protein</fullName>
    </submittedName>
</protein>
<sequence>MTWGDVERRRRVPAHFNDGKYEARRSAFNRAMSKNMPAANMDDVPDHPRLRPDGSTFLHLETEKMQISFSREVPLLFAITKRKREVDYVKVFGKMKEAVQRALEPGTELEIRINRFRTCCNQGCEANLPSVLTRRILMASFAGVGSEPEPVGSLTIPKGKPKSTERREVVENDQCDTVSTTRTLEPCRCTFVSGRKAHPAYRPCSGFLEYFHSTWLDEPFKHMWCKYMFAEQHTTNMAENYHGRLRKIFGGRKYPKLRLASRPRFAAELGASGFPRIFSLVGTITLCASCVLLAHRGLRLPAAGGRSLCTEELRCLNP</sequence>
<feature type="region of interest" description="Disordered" evidence="1">
    <location>
        <begin position="147"/>
        <end position="170"/>
    </location>
</feature>
<keyword evidence="3" id="KW-1185">Reference proteome</keyword>
<evidence type="ECO:0000313" key="3">
    <source>
        <dbReference type="Proteomes" id="UP000024635"/>
    </source>
</evidence>
<evidence type="ECO:0000256" key="1">
    <source>
        <dbReference type="SAM" id="MobiDB-lite"/>
    </source>
</evidence>
<dbReference type="AlphaFoldDB" id="A0A016TMQ0"/>
<gene>
    <name evidence="2" type="primary">Acey_s0090.g2339</name>
    <name evidence="2" type="ORF">Y032_0090g2339</name>
</gene>
<evidence type="ECO:0000313" key="2">
    <source>
        <dbReference type="EMBL" id="EYC03966.1"/>
    </source>
</evidence>